<dbReference type="AlphaFoldDB" id="A0AAI9TT98"/>
<reference evidence="1" key="2">
    <citation type="journal article" date="2016" name="Fungal Biol.">
        <title>Ochratoxin A production by Penicillium thymicola.</title>
        <authorList>
            <person name="Nguyen H.D.T."/>
            <person name="McMullin D.R."/>
            <person name="Ponomareva E."/>
            <person name="Riley R."/>
            <person name="Pomraning K.R."/>
            <person name="Baker S.E."/>
            <person name="Seifert K.A."/>
        </authorList>
    </citation>
    <scope>NUCLEOTIDE SEQUENCE</scope>
    <source>
        <strain evidence="1">DAOM 180753</strain>
    </source>
</reference>
<name>A0AAI9TT98_PENTH</name>
<sequence>MKQPKTILHAPPRIPPARDHGTEAFNLNLDFANTLSLRDYSCVSAGVSSKAKRSHHELAGVFFPASPASSTDN</sequence>
<evidence type="ECO:0000313" key="1">
    <source>
        <dbReference type="EMBL" id="KAJ9492635.1"/>
    </source>
</evidence>
<keyword evidence="2" id="KW-1185">Reference proteome</keyword>
<comment type="caution">
    <text evidence="1">The sequence shown here is derived from an EMBL/GenBank/DDBJ whole genome shotgun (WGS) entry which is preliminary data.</text>
</comment>
<protein>
    <submittedName>
        <fullName evidence="1">Uncharacterized protein</fullName>
    </submittedName>
</protein>
<dbReference type="Proteomes" id="UP001227192">
    <property type="component" value="Unassembled WGS sequence"/>
</dbReference>
<reference evidence="1" key="1">
    <citation type="submission" date="2015-06" db="EMBL/GenBank/DDBJ databases">
        <authorList>
            <person name="Nguyen H."/>
        </authorList>
    </citation>
    <scope>NUCLEOTIDE SEQUENCE</scope>
    <source>
        <strain evidence="1">DAOM 180753</strain>
    </source>
</reference>
<evidence type="ECO:0000313" key="2">
    <source>
        <dbReference type="Proteomes" id="UP001227192"/>
    </source>
</evidence>
<accession>A0AAI9TT98</accession>
<organism evidence="1 2">
    <name type="scientific">Penicillium thymicola</name>
    <dbReference type="NCBI Taxonomy" id="293382"/>
    <lineage>
        <taxon>Eukaryota</taxon>
        <taxon>Fungi</taxon>
        <taxon>Dikarya</taxon>
        <taxon>Ascomycota</taxon>
        <taxon>Pezizomycotina</taxon>
        <taxon>Eurotiomycetes</taxon>
        <taxon>Eurotiomycetidae</taxon>
        <taxon>Eurotiales</taxon>
        <taxon>Aspergillaceae</taxon>
        <taxon>Penicillium</taxon>
    </lineage>
</organism>
<gene>
    <name evidence="1" type="ORF">VN97_g592</name>
</gene>
<dbReference type="EMBL" id="LACB01000008">
    <property type="protein sequence ID" value="KAJ9492635.1"/>
    <property type="molecule type" value="Genomic_DNA"/>
</dbReference>
<proteinExistence type="predicted"/>